<evidence type="ECO:0000313" key="2">
    <source>
        <dbReference type="Proteomes" id="UP001500320"/>
    </source>
</evidence>
<keyword evidence="2" id="KW-1185">Reference proteome</keyword>
<comment type="caution">
    <text evidence="1">The sequence shown here is derived from an EMBL/GenBank/DDBJ whole genome shotgun (WGS) entry which is preliminary data.</text>
</comment>
<name>A0ABP6MLS6_9ACTN</name>
<evidence type="ECO:0000313" key="1">
    <source>
        <dbReference type="EMBL" id="GAA3117351.1"/>
    </source>
</evidence>
<proteinExistence type="predicted"/>
<protein>
    <submittedName>
        <fullName evidence="1">Uncharacterized protein</fullName>
    </submittedName>
</protein>
<dbReference type="Proteomes" id="UP001500320">
    <property type="component" value="Unassembled WGS sequence"/>
</dbReference>
<reference evidence="2" key="1">
    <citation type="journal article" date="2019" name="Int. J. Syst. Evol. Microbiol.">
        <title>The Global Catalogue of Microorganisms (GCM) 10K type strain sequencing project: providing services to taxonomists for standard genome sequencing and annotation.</title>
        <authorList>
            <consortium name="The Broad Institute Genomics Platform"/>
            <consortium name="The Broad Institute Genome Sequencing Center for Infectious Disease"/>
            <person name="Wu L."/>
            <person name="Ma J."/>
        </authorList>
    </citation>
    <scope>NUCLEOTIDE SEQUENCE [LARGE SCALE GENOMIC DNA]</scope>
    <source>
        <strain evidence="2">JCM 9373</strain>
    </source>
</reference>
<dbReference type="EMBL" id="BAAAUT010000003">
    <property type="protein sequence ID" value="GAA3117351.1"/>
    <property type="molecule type" value="Genomic_DNA"/>
</dbReference>
<gene>
    <name evidence="1" type="ORF">GCM10010466_05430</name>
</gene>
<sequence>MTADAHDLVPNPRKEELLRALERVRMHAARLEAAFDPPHATLTGKAVWTGPTARAFAEELTARRARLRTLTRRIVEELEAEFTATPEKAGRSPAAR</sequence>
<organism evidence="1 2">
    <name type="scientific">Planomonospora alba</name>
    <dbReference type="NCBI Taxonomy" id="161354"/>
    <lineage>
        <taxon>Bacteria</taxon>
        <taxon>Bacillati</taxon>
        <taxon>Actinomycetota</taxon>
        <taxon>Actinomycetes</taxon>
        <taxon>Streptosporangiales</taxon>
        <taxon>Streptosporangiaceae</taxon>
        <taxon>Planomonospora</taxon>
    </lineage>
</organism>
<accession>A0ABP6MLS6</accession>